<gene>
    <name evidence="1" type="ORF">C7K55_12175</name>
</gene>
<dbReference type="OrthoDB" id="433602at2"/>
<evidence type="ECO:0008006" key="3">
    <source>
        <dbReference type="Google" id="ProtNLM"/>
    </source>
</evidence>
<reference evidence="1 2" key="1">
    <citation type="journal article" date="2018" name="Environ. Microbiol.">
        <title>Ecological and genomic features of two widespread freshwater picocyanobacteria.</title>
        <authorList>
            <person name="Cabello-Yeves P.J."/>
            <person name="Picazo A."/>
            <person name="Camacho A."/>
            <person name="Callieri C."/>
            <person name="Rosselli R."/>
            <person name="Roda-Garcia J.J."/>
            <person name="Coutinho F.H."/>
            <person name="Rodriguez-Valera F."/>
        </authorList>
    </citation>
    <scope>NUCLEOTIDE SEQUENCE [LARGE SCALE GENOMIC DNA]</scope>
    <source>
        <strain evidence="1 2">Tous</strain>
    </source>
</reference>
<proteinExistence type="predicted"/>
<organism evidence="1 2">
    <name type="scientific">Cyanobium usitatum str. Tous</name>
    <dbReference type="NCBI Taxonomy" id="2116684"/>
    <lineage>
        <taxon>Bacteria</taxon>
        <taxon>Bacillati</taxon>
        <taxon>Cyanobacteriota</taxon>
        <taxon>Cyanophyceae</taxon>
        <taxon>Synechococcales</taxon>
        <taxon>Prochlorococcaceae</taxon>
        <taxon>Cyanobium</taxon>
    </lineage>
</organism>
<protein>
    <recommendedName>
        <fullName evidence="3">DUF2949 domain-containing protein</fullName>
    </recommendedName>
</protein>
<evidence type="ECO:0000313" key="2">
    <source>
        <dbReference type="Proteomes" id="UP000243002"/>
    </source>
</evidence>
<dbReference type="Pfam" id="PF11165">
    <property type="entry name" value="DUF2949"/>
    <property type="match status" value="1"/>
</dbReference>
<accession>A0A2P7MR47</accession>
<dbReference type="RefSeq" id="WP_106633024.1">
    <property type="nucleotide sequence ID" value="NZ_PXXO01000018.1"/>
</dbReference>
<sequence length="69" mass="7662">MVISTSSQPPPSAALLRLLRNQFGLSESALALGLRQAQQEQAPLPVVLWRFGLISLEQFDALLSWQDQE</sequence>
<name>A0A2P7MR47_9CYAN</name>
<dbReference type="SUPFAM" id="SSF160246">
    <property type="entry name" value="EspE N-terminal domain-like"/>
    <property type="match status" value="1"/>
</dbReference>
<dbReference type="InterPro" id="IPR021336">
    <property type="entry name" value="DUF2949"/>
</dbReference>
<comment type="caution">
    <text evidence="1">The sequence shown here is derived from an EMBL/GenBank/DDBJ whole genome shotgun (WGS) entry which is preliminary data.</text>
</comment>
<evidence type="ECO:0000313" key="1">
    <source>
        <dbReference type="EMBL" id="PSJ03694.1"/>
    </source>
</evidence>
<dbReference type="AlphaFoldDB" id="A0A2P7MR47"/>
<dbReference type="EMBL" id="PXXO01000018">
    <property type="protein sequence ID" value="PSJ03694.1"/>
    <property type="molecule type" value="Genomic_DNA"/>
</dbReference>
<dbReference type="Proteomes" id="UP000243002">
    <property type="component" value="Unassembled WGS sequence"/>
</dbReference>
<keyword evidence="2" id="KW-1185">Reference proteome</keyword>
<dbReference type="InterPro" id="IPR037257">
    <property type="entry name" value="T2SS_E_N_sf"/>
</dbReference>